<evidence type="ECO:0000256" key="4">
    <source>
        <dbReference type="PROSITE-ProRule" id="PRU00176"/>
    </source>
</evidence>
<dbReference type="Gene3D" id="3.30.70.330">
    <property type="match status" value="3"/>
</dbReference>
<keyword evidence="1" id="KW-0597">Phosphoprotein</keyword>
<dbReference type="GO" id="GO:0003723">
    <property type="term" value="F:RNA binding"/>
    <property type="evidence" value="ECO:0007669"/>
    <property type="project" value="UniProtKB-UniRule"/>
</dbReference>
<gene>
    <name evidence="9" type="ORF">E3Q01_02468</name>
    <name evidence="8" type="ORF">E3Q02_02678</name>
    <name evidence="7" type="ORF">E3Q03_03032</name>
</gene>
<dbReference type="SMART" id="SM00360">
    <property type="entry name" value="RRM"/>
    <property type="match status" value="3"/>
</dbReference>
<dbReference type="PROSITE" id="PS50102">
    <property type="entry name" value="RRM"/>
    <property type="match status" value="3"/>
</dbReference>
<dbReference type="OrthoDB" id="5411533at2759"/>
<evidence type="ECO:0000313" key="7">
    <source>
        <dbReference type="EMBL" id="TIC60780.1"/>
    </source>
</evidence>
<evidence type="ECO:0000256" key="2">
    <source>
        <dbReference type="ARBA" id="ARBA00022737"/>
    </source>
</evidence>
<feature type="compositionally biased region" description="Basic and acidic residues" evidence="5">
    <location>
        <begin position="23"/>
        <end position="59"/>
    </location>
</feature>
<keyword evidence="2" id="KW-0677">Repeat</keyword>
<dbReference type="AlphaFoldDB" id="A0A4T0MT67"/>
<evidence type="ECO:0000313" key="10">
    <source>
        <dbReference type="Proteomes" id="UP000305362"/>
    </source>
</evidence>
<comment type="caution">
    <text evidence="8">The sequence shown here is derived from an EMBL/GenBank/DDBJ whole genome shotgun (WGS) entry which is preliminary data.</text>
</comment>
<dbReference type="SMART" id="SM00361">
    <property type="entry name" value="RRM_1"/>
    <property type="match status" value="2"/>
</dbReference>
<dbReference type="InterPro" id="IPR003954">
    <property type="entry name" value="RRM_euk-type"/>
</dbReference>
<dbReference type="Proteomes" id="UP000305362">
    <property type="component" value="Unassembled WGS sequence"/>
</dbReference>
<dbReference type="EMBL" id="SPRW01000029">
    <property type="protein sequence ID" value="TIC64267.1"/>
    <property type="molecule type" value="Genomic_DNA"/>
</dbReference>
<feature type="region of interest" description="Disordered" evidence="5">
    <location>
        <begin position="1"/>
        <end position="91"/>
    </location>
</feature>
<evidence type="ECO:0000256" key="3">
    <source>
        <dbReference type="ARBA" id="ARBA00022884"/>
    </source>
</evidence>
<feature type="compositionally biased region" description="Polar residues" evidence="5">
    <location>
        <begin position="182"/>
        <end position="194"/>
    </location>
</feature>
<name>A0A4T0MT67_9BASI</name>
<dbReference type="Proteomes" id="UP000309601">
    <property type="component" value="Unassembled WGS sequence"/>
</dbReference>
<dbReference type="Proteomes" id="UP000310708">
    <property type="component" value="Unassembled WGS sequence"/>
</dbReference>
<proteinExistence type="predicted"/>
<feature type="compositionally biased region" description="Basic and acidic residues" evidence="5">
    <location>
        <begin position="196"/>
        <end position="209"/>
    </location>
</feature>
<accession>A0A4T0MT67</accession>
<feature type="domain" description="RRM" evidence="6">
    <location>
        <begin position="223"/>
        <end position="300"/>
    </location>
</feature>
<evidence type="ECO:0000313" key="9">
    <source>
        <dbReference type="EMBL" id="TIC64909.1"/>
    </source>
</evidence>
<dbReference type="GO" id="GO:0006397">
    <property type="term" value="P:mRNA processing"/>
    <property type="evidence" value="ECO:0007669"/>
    <property type="project" value="InterPro"/>
</dbReference>
<reference evidence="10 11" key="1">
    <citation type="submission" date="2019-03" db="EMBL/GenBank/DDBJ databases">
        <title>Sequencing 25 genomes of Wallemia mellicola.</title>
        <authorList>
            <person name="Gostincar C."/>
        </authorList>
    </citation>
    <scope>NUCLEOTIDE SEQUENCE [LARGE SCALE GENOMIC DNA]</scope>
    <source>
        <strain evidence="8 11">EXF-1274</strain>
        <strain evidence="7 10">EXF-1277</strain>
        <strain evidence="9 12">EXF-757</strain>
    </source>
</reference>
<dbReference type="InterPro" id="IPR006509">
    <property type="entry name" value="RBM39_SF"/>
</dbReference>
<evidence type="ECO:0000259" key="6">
    <source>
        <dbReference type="PROSITE" id="PS50102"/>
    </source>
</evidence>
<evidence type="ECO:0000256" key="5">
    <source>
        <dbReference type="SAM" id="MobiDB-lite"/>
    </source>
</evidence>
<dbReference type="Pfam" id="PF15519">
    <property type="entry name" value="RBM39linker"/>
    <property type="match status" value="1"/>
</dbReference>
<feature type="domain" description="RRM" evidence="6">
    <location>
        <begin position="380"/>
        <end position="440"/>
    </location>
</feature>
<dbReference type="InterPro" id="IPR035979">
    <property type="entry name" value="RBD_domain_sf"/>
</dbReference>
<dbReference type="InterPro" id="IPR012677">
    <property type="entry name" value="Nucleotide-bd_a/b_plait_sf"/>
</dbReference>
<keyword evidence="3 4" id="KW-0694">RNA-binding</keyword>
<dbReference type="InterPro" id="IPR000504">
    <property type="entry name" value="RRM_dom"/>
</dbReference>
<feature type="region of interest" description="Disordered" evidence="5">
    <location>
        <begin position="178"/>
        <end position="215"/>
    </location>
</feature>
<dbReference type="Pfam" id="PF00076">
    <property type="entry name" value="RRM_1"/>
    <property type="match status" value="3"/>
</dbReference>
<dbReference type="GO" id="GO:0005634">
    <property type="term" value="C:nucleus"/>
    <property type="evidence" value="ECO:0007669"/>
    <property type="project" value="InterPro"/>
</dbReference>
<evidence type="ECO:0000313" key="12">
    <source>
        <dbReference type="Proteomes" id="UP000310708"/>
    </source>
</evidence>
<sequence length="460" mass="53716">MSAGDRYSPRLSPEDVREDYDYDRERDIRSRDRSRERHDRRRSNYDDRRDRDDRREDRSHRRRRSRSRQRDERPRRERSPEIPIEDNVDSLESEQRSVFVSQLSTRTNSSDLRRFFQDRLGERSIVDARIVMDKNSRRSKGIGYVEVKTASLIDKALELTGELLNGIPMIVTQSEADKNRQAKASSSLQTQSVQAEEVRRSTKSRDYDNRSSTINPANDPTLYKVYVGSLSYTLKEYDVRSVFEPFGEIEDVELSVDDQNRSKGYAYVKYKRMEDSRMACEQMNRFELAGRTLKVQLVNYYGDPVRMPEQSIENEGLNLNSVSRHELMKTLMRSHDPNAQFEQELAAREKEKKVQERMKTKGVLLKYMFKASEETEAGWEKELAEDVKTECENKYGKVQEIGVDKESEEGEIVVKFYTIESAEDAINGLNGRWFGGRQVKAVNIADKFLKLIKDVVIVDA</sequence>
<evidence type="ECO:0000313" key="11">
    <source>
        <dbReference type="Proteomes" id="UP000309601"/>
    </source>
</evidence>
<evidence type="ECO:0000313" key="8">
    <source>
        <dbReference type="EMBL" id="TIC64267.1"/>
    </source>
</evidence>
<feature type="domain" description="RRM" evidence="6">
    <location>
        <begin position="96"/>
        <end position="176"/>
    </location>
</feature>
<evidence type="ECO:0000256" key="1">
    <source>
        <dbReference type="ARBA" id="ARBA00022553"/>
    </source>
</evidence>
<feature type="compositionally biased region" description="Basic and acidic residues" evidence="5">
    <location>
        <begin position="68"/>
        <end position="80"/>
    </location>
</feature>
<dbReference type="PANTHER" id="PTHR48036">
    <property type="entry name" value="SPLICING FACTOR (PAD-1), PUTATIVE (AFU_ORTHOLOGUE AFUA_1G15810)-RELATED"/>
    <property type="match status" value="1"/>
</dbReference>
<organism evidence="8 11">
    <name type="scientific">Wallemia mellicola</name>
    <dbReference type="NCBI Taxonomy" id="1708541"/>
    <lineage>
        <taxon>Eukaryota</taxon>
        <taxon>Fungi</taxon>
        <taxon>Dikarya</taxon>
        <taxon>Basidiomycota</taxon>
        <taxon>Wallemiomycotina</taxon>
        <taxon>Wallemiomycetes</taxon>
        <taxon>Wallemiales</taxon>
        <taxon>Wallemiaceae</taxon>
        <taxon>Wallemia</taxon>
    </lineage>
</organism>
<dbReference type="EMBL" id="SPRX01000028">
    <property type="protein sequence ID" value="TIC64909.1"/>
    <property type="molecule type" value="Genomic_DNA"/>
</dbReference>
<dbReference type="SUPFAM" id="SSF54928">
    <property type="entry name" value="RNA-binding domain, RBD"/>
    <property type="match status" value="2"/>
</dbReference>
<dbReference type="InterPro" id="IPR029123">
    <property type="entry name" value="RBM39_linker"/>
</dbReference>
<dbReference type="EMBL" id="SPRV01000036">
    <property type="protein sequence ID" value="TIC60780.1"/>
    <property type="molecule type" value="Genomic_DNA"/>
</dbReference>
<protein>
    <submittedName>
        <fullName evidence="8">Splicing factor, CC1-like protein</fullName>
    </submittedName>
</protein>
<dbReference type="CDD" id="cd12285">
    <property type="entry name" value="RRM3_RBM39_like"/>
    <property type="match status" value="1"/>
</dbReference>